<organism evidence="3 4">
    <name type="scientific">Russula ochroleuca</name>
    <dbReference type="NCBI Taxonomy" id="152965"/>
    <lineage>
        <taxon>Eukaryota</taxon>
        <taxon>Fungi</taxon>
        <taxon>Dikarya</taxon>
        <taxon>Basidiomycota</taxon>
        <taxon>Agaricomycotina</taxon>
        <taxon>Agaricomycetes</taxon>
        <taxon>Russulales</taxon>
        <taxon>Russulaceae</taxon>
        <taxon>Russula</taxon>
    </lineage>
</organism>
<sequence>MSGPPPAFKGDLTWDTALLVASWVVGPLYGMNVCVFILCAHVLHMKGLRAWNLMMLLVATLQFGLATGHVISIVVQLIRGFGGTSNRTLYLLDESTPEHLAQEYLYITNSIVGDAILIWRLWIIWDRNFWLCGPFVVLCFATAVAGYTAITNLAHLSPTDTVFLARVHYWLIATWSLSIATQCGATLMIGYRFWKSIKWNVSGVGRSTLPVLWILVESGALCSITTIFLLGFSATNTGAIFASALGQISALAPTLIIVRAGLRGSPSSSTFMPVKGSINGTNDLPSRSGHSDVEYGTRLGGRDAPMVVNIRKATEIRLDDLGKRVCDTSPSDAGRRSSKLPEYATEYSDS</sequence>
<reference evidence="3" key="1">
    <citation type="submission" date="2019-10" db="EMBL/GenBank/DDBJ databases">
        <authorList>
            <consortium name="DOE Joint Genome Institute"/>
            <person name="Kuo A."/>
            <person name="Miyauchi S."/>
            <person name="Kiss E."/>
            <person name="Drula E."/>
            <person name="Kohler A."/>
            <person name="Sanchez-Garcia M."/>
            <person name="Andreopoulos B."/>
            <person name="Barry K.W."/>
            <person name="Bonito G."/>
            <person name="Buee M."/>
            <person name="Carver A."/>
            <person name="Chen C."/>
            <person name="Cichocki N."/>
            <person name="Clum A."/>
            <person name="Culley D."/>
            <person name="Crous P.W."/>
            <person name="Fauchery L."/>
            <person name="Girlanda M."/>
            <person name="Hayes R."/>
            <person name="Keri Z."/>
            <person name="LaButti K."/>
            <person name="Lipzen A."/>
            <person name="Lombard V."/>
            <person name="Magnuson J."/>
            <person name="Maillard F."/>
            <person name="Morin E."/>
            <person name="Murat C."/>
            <person name="Nolan M."/>
            <person name="Ohm R."/>
            <person name="Pangilinan J."/>
            <person name="Pereira M."/>
            <person name="Perotto S."/>
            <person name="Peter M."/>
            <person name="Riley R."/>
            <person name="Sitrit Y."/>
            <person name="Stielow B."/>
            <person name="Szollosi G."/>
            <person name="Zifcakova L."/>
            <person name="Stursova M."/>
            <person name="Spatafora J.W."/>
            <person name="Tedersoo L."/>
            <person name="Vaario L.-M."/>
            <person name="Yamada A."/>
            <person name="Yan M."/>
            <person name="Wang P."/>
            <person name="Xu J."/>
            <person name="Bruns T."/>
            <person name="Baldrian P."/>
            <person name="Vilgalys R."/>
            <person name="Henrissat B."/>
            <person name="Grigoriev I.V."/>
            <person name="Hibbett D."/>
            <person name="Nagy L.G."/>
            <person name="Martin F.M."/>
        </authorList>
    </citation>
    <scope>NUCLEOTIDE SEQUENCE</scope>
    <source>
        <strain evidence="3">Prilba</strain>
    </source>
</reference>
<dbReference type="AlphaFoldDB" id="A0A9P5JX46"/>
<feature type="region of interest" description="Disordered" evidence="1">
    <location>
        <begin position="324"/>
        <end position="350"/>
    </location>
</feature>
<accession>A0A9P5JX46</accession>
<feature type="transmembrane region" description="Helical" evidence="2">
    <location>
        <begin position="240"/>
        <end position="262"/>
    </location>
</feature>
<evidence type="ECO:0000313" key="4">
    <source>
        <dbReference type="Proteomes" id="UP000759537"/>
    </source>
</evidence>
<feature type="transmembrane region" description="Helical" evidence="2">
    <location>
        <begin position="211"/>
        <end position="234"/>
    </location>
</feature>
<evidence type="ECO:0000313" key="3">
    <source>
        <dbReference type="EMBL" id="KAF8468483.1"/>
    </source>
</evidence>
<feature type="transmembrane region" description="Helical" evidence="2">
    <location>
        <begin position="129"/>
        <end position="150"/>
    </location>
</feature>
<keyword evidence="2" id="KW-0472">Membrane</keyword>
<dbReference type="EMBL" id="WHVB01000032">
    <property type="protein sequence ID" value="KAF8468483.1"/>
    <property type="molecule type" value="Genomic_DNA"/>
</dbReference>
<gene>
    <name evidence="3" type="ORF">DFH94DRAFT_281963</name>
</gene>
<feature type="transmembrane region" description="Helical" evidence="2">
    <location>
        <begin position="55"/>
        <end position="78"/>
    </location>
</feature>
<evidence type="ECO:0000256" key="2">
    <source>
        <dbReference type="SAM" id="Phobius"/>
    </source>
</evidence>
<feature type="transmembrane region" description="Helical" evidence="2">
    <location>
        <begin position="20"/>
        <end position="43"/>
    </location>
</feature>
<evidence type="ECO:0000256" key="1">
    <source>
        <dbReference type="SAM" id="MobiDB-lite"/>
    </source>
</evidence>
<comment type="caution">
    <text evidence="3">The sequence shown here is derived from an EMBL/GenBank/DDBJ whole genome shotgun (WGS) entry which is preliminary data.</text>
</comment>
<keyword evidence="2" id="KW-1133">Transmembrane helix</keyword>
<protein>
    <submittedName>
        <fullName evidence="3">Uncharacterized protein</fullName>
    </submittedName>
</protein>
<feature type="transmembrane region" description="Helical" evidence="2">
    <location>
        <begin position="170"/>
        <end position="191"/>
    </location>
</feature>
<proteinExistence type="predicted"/>
<keyword evidence="2" id="KW-0812">Transmembrane</keyword>
<dbReference type="Proteomes" id="UP000759537">
    <property type="component" value="Unassembled WGS sequence"/>
</dbReference>
<reference evidence="3" key="2">
    <citation type="journal article" date="2020" name="Nat. Commun.">
        <title>Large-scale genome sequencing of mycorrhizal fungi provides insights into the early evolution of symbiotic traits.</title>
        <authorList>
            <person name="Miyauchi S."/>
            <person name="Kiss E."/>
            <person name="Kuo A."/>
            <person name="Drula E."/>
            <person name="Kohler A."/>
            <person name="Sanchez-Garcia M."/>
            <person name="Morin E."/>
            <person name="Andreopoulos B."/>
            <person name="Barry K.W."/>
            <person name="Bonito G."/>
            <person name="Buee M."/>
            <person name="Carver A."/>
            <person name="Chen C."/>
            <person name="Cichocki N."/>
            <person name="Clum A."/>
            <person name="Culley D."/>
            <person name="Crous P.W."/>
            <person name="Fauchery L."/>
            <person name="Girlanda M."/>
            <person name="Hayes R.D."/>
            <person name="Keri Z."/>
            <person name="LaButti K."/>
            <person name="Lipzen A."/>
            <person name="Lombard V."/>
            <person name="Magnuson J."/>
            <person name="Maillard F."/>
            <person name="Murat C."/>
            <person name="Nolan M."/>
            <person name="Ohm R.A."/>
            <person name="Pangilinan J."/>
            <person name="Pereira M.F."/>
            <person name="Perotto S."/>
            <person name="Peter M."/>
            <person name="Pfister S."/>
            <person name="Riley R."/>
            <person name="Sitrit Y."/>
            <person name="Stielow J.B."/>
            <person name="Szollosi G."/>
            <person name="Zifcakova L."/>
            <person name="Stursova M."/>
            <person name="Spatafora J.W."/>
            <person name="Tedersoo L."/>
            <person name="Vaario L.M."/>
            <person name="Yamada A."/>
            <person name="Yan M."/>
            <person name="Wang P."/>
            <person name="Xu J."/>
            <person name="Bruns T."/>
            <person name="Baldrian P."/>
            <person name="Vilgalys R."/>
            <person name="Dunand C."/>
            <person name="Henrissat B."/>
            <person name="Grigoriev I.V."/>
            <person name="Hibbett D."/>
            <person name="Nagy L.G."/>
            <person name="Martin F.M."/>
        </authorList>
    </citation>
    <scope>NUCLEOTIDE SEQUENCE</scope>
    <source>
        <strain evidence="3">Prilba</strain>
    </source>
</reference>
<feature type="transmembrane region" description="Helical" evidence="2">
    <location>
        <begin position="104"/>
        <end position="122"/>
    </location>
</feature>
<dbReference type="OrthoDB" id="3346544at2759"/>
<keyword evidence="4" id="KW-1185">Reference proteome</keyword>
<name>A0A9P5JX46_9AGAM</name>